<keyword evidence="2" id="KW-1185">Reference proteome</keyword>
<protein>
    <submittedName>
        <fullName evidence="1">Uncharacterized protein</fullName>
    </submittedName>
</protein>
<dbReference type="EMBL" id="JAGGJU010000011">
    <property type="protein sequence ID" value="MBP1852423.1"/>
    <property type="molecule type" value="Genomic_DNA"/>
</dbReference>
<organism evidence="1 2">
    <name type="scientific">Rhizobium halophytocola</name>
    <dbReference type="NCBI Taxonomy" id="735519"/>
    <lineage>
        <taxon>Bacteria</taxon>
        <taxon>Pseudomonadati</taxon>
        <taxon>Pseudomonadota</taxon>
        <taxon>Alphaproteobacteria</taxon>
        <taxon>Hyphomicrobiales</taxon>
        <taxon>Rhizobiaceae</taxon>
        <taxon>Rhizobium/Agrobacterium group</taxon>
        <taxon>Rhizobium</taxon>
    </lineage>
</organism>
<dbReference type="Proteomes" id="UP000759443">
    <property type="component" value="Unassembled WGS sequence"/>
</dbReference>
<sequence>MAAKKGLAFVPLGHELIAEMKLTAIESNIKEIISEIERKTRKPDKQFTIKLSSHSNKNRPNSRVLQSLLEGDTNESIKLIYSDKEIDNNSISLYFSNNTLITIIQEVDTYTTITPVENATGCKIFVQKEDSKRIIEDIFIDIYLLYLSIQNSDAISALMTERQGLANLFGEEKGFFLKNANRSYISNVAKDAGYAPISALNKYPHEDKEGRADSAIKIWSEFQESLTYSDILRYENGQTYLSNIEMLKSIPGIGGQLSINKIKNATKGLPEGKYVFLLLVRAGAIRTNPKIRNKIEFIFGKNAKRNKFIIRPIDAYSAERHVIRDLISSGHIFAQEIQITS</sequence>
<evidence type="ECO:0000313" key="1">
    <source>
        <dbReference type="EMBL" id="MBP1852423.1"/>
    </source>
</evidence>
<name>A0ABS4E3B2_9HYPH</name>
<proteinExistence type="predicted"/>
<accession>A0ABS4E3B2</accession>
<evidence type="ECO:0000313" key="2">
    <source>
        <dbReference type="Proteomes" id="UP000759443"/>
    </source>
</evidence>
<comment type="caution">
    <text evidence="1">The sequence shown here is derived from an EMBL/GenBank/DDBJ whole genome shotgun (WGS) entry which is preliminary data.</text>
</comment>
<dbReference type="RefSeq" id="WP_209947261.1">
    <property type="nucleotide sequence ID" value="NZ_JAGGJU010000011.1"/>
</dbReference>
<gene>
    <name evidence="1" type="ORF">J2Z17_003880</name>
</gene>
<reference evidence="1 2" key="1">
    <citation type="submission" date="2021-03" db="EMBL/GenBank/DDBJ databases">
        <title>Genomic Encyclopedia of Type Strains, Phase IV (KMG-IV): sequencing the most valuable type-strain genomes for metagenomic binning, comparative biology and taxonomic classification.</title>
        <authorList>
            <person name="Goeker M."/>
        </authorList>
    </citation>
    <scope>NUCLEOTIDE SEQUENCE [LARGE SCALE GENOMIC DNA]</scope>
    <source>
        <strain evidence="1 2">DSM 21600</strain>
    </source>
</reference>